<accession>A0A8T3A022</accession>
<evidence type="ECO:0000313" key="7">
    <source>
        <dbReference type="Proteomes" id="UP000829196"/>
    </source>
</evidence>
<dbReference type="EMBL" id="JAGYWB010000019">
    <property type="protein sequence ID" value="KAI0487845.1"/>
    <property type="molecule type" value="Genomic_DNA"/>
</dbReference>
<evidence type="ECO:0000313" key="6">
    <source>
        <dbReference type="EMBL" id="KAI0487845.1"/>
    </source>
</evidence>
<gene>
    <name evidence="6" type="ORF">KFK09_027668</name>
</gene>
<evidence type="ECO:0000259" key="5">
    <source>
        <dbReference type="Pfam" id="PF26168"/>
    </source>
</evidence>
<dbReference type="PANTHER" id="PTHR48047">
    <property type="entry name" value="GLYCOSYLTRANSFERASE"/>
    <property type="match status" value="1"/>
</dbReference>
<evidence type="ECO:0000256" key="4">
    <source>
        <dbReference type="RuleBase" id="RU362057"/>
    </source>
</evidence>
<name>A0A8T3A022_DENNO</name>
<dbReference type="Pfam" id="PF26168">
    <property type="entry name" value="Glyco_transf_N"/>
    <property type="match status" value="1"/>
</dbReference>
<feature type="domain" description="Glycosyltransferase N-terminal" evidence="5">
    <location>
        <begin position="14"/>
        <end position="252"/>
    </location>
</feature>
<dbReference type="InterPro" id="IPR002213">
    <property type="entry name" value="UDP_glucos_trans"/>
</dbReference>
<evidence type="ECO:0000256" key="2">
    <source>
        <dbReference type="ARBA" id="ARBA00022679"/>
    </source>
</evidence>
<sequence length="499" mass="55891">MKDSFNANPRPHFVIVPLMAQGHMIPAVDMARLLADGGATISFITTPINAARIRPIIDRIHNSSLPIRFIELRFPSAEAGIPEDCENFDLITSENLLKPFVEALPLLCPQLESYLQQSSTPKPDCIIADNWHYWTVEVARKFGIPRLVFHGQSCFSIYCSTVLRRRKTLDEIEDDFQVFELPEMPEKIEVMKAQVRRWVDSPDGYNIRQMFYAGEAAADGIVINTFDELEPWYIDSYRKKAIGKKVWTIGPLSLYNKHVEDRASRGKPSSIDGGVLLQWLNGKTSNSVILVSFGSISRNPFPQIIEIGYALEASKIPFIWVVKEADSAAAAAVVDIETDKWMSEFEERTRLTGLVIRGWAPQSVILSHEAVGGFMTHCGWNSTLEAIAAGVPMVTWPRFGDQFLNERMVVDVLKVGVAVGVKLPPTKVVMAAGEKGLRVVRREEVEEAVRKLMGRGEEAEERRKRVREFGVMATKAMEDGGSSFHNLKDLINFAASHST</sequence>
<proteinExistence type="inferred from homology"/>
<protein>
    <recommendedName>
        <fullName evidence="4">Glycosyltransferase</fullName>
        <ecNumber evidence="4">2.4.1.-</ecNumber>
    </recommendedName>
</protein>
<dbReference type="EC" id="2.4.1.-" evidence="4"/>
<dbReference type="SUPFAM" id="SSF53756">
    <property type="entry name" value="UDP-Glycosyltransferase/glycogen phosphorylase"/>
    <property type="match status" value="1"/>
</dbReference>
<evidence type="ECO:0000256" key="3">
    <source>
        <dbReference type="RuleBase" id="RU003718"/>
    </source>
</evidence>
<dbReference type="Pfam" id="PF00201">
    <property type="entry name" value="UDPGT"/>
    <property type="match status" value="1"/>
</dbReference>
<reference evidence="6" key="1">
    <citation type="journal article" date="2022" name="Front. Genet.">
        <title>Chromosome-Scale Assembly of the Dendrobium nobile Genome Provides Insights Into the Molecular Mechanism of the Biosynthesis of the Medicinal Active Ingredient of Dendrobium.</title>
        <authorList>
            <person name="Xu Q."/>
            <person name="Niu S.-C."/>
            <person name="Li K.-L."/>
            <person name="Zheng P.-J."/>
            <person name="Zhang X.-J."/>
            <person name="Jia Y."/>
            <person name="Liu Y."/>
            <person name="Niu Y.-X."/>
            <person name="Yu L.-H."/>
            <person name="Chen D.-F."/>
            <person name="Zhang G.-Q."/>
        </authorList>
    </citation>
    <scope>NUCLEOTIDE SEQUENCE</scope>
    <source>
        <tissue evidence="6">Leaf</tissue>
    </source>
</reference>
<organism evidence="6 7">
    <name type="scientific">Dendrobium nobile</name>
    <name type="common">Orchid</name>
    <dbReference type="NCBI Taxonomy" id="94219"/>
    <lineage>
        <taxon>Eukaryota</taxon>
        <taxon>Viridiplantae</taxon>
        <taxon>Streptophyta</taxon>
        <taxon>Embryophyta</taxon>
        <taxon>Tracheophyta</taxon>
        <taxon>Spermatophyta</taxon>
        <taxon>Magnoliopsida</taxon>
        <taxon>Liliopsida</taxon>
        <taxon>Asparagales</taxon>
        <taxon>Orchidaceae</taxon>
        <taxon>Epidendroideae</taxon>
        <taxon>Malaxideae</taxon>
        <taxon>Dendrobiinae</taxon>
        <taxon>Dendrobium</taxon>
    </lineage>
</organism>
<keyword evidence="3" id="KW-0328">Glycosyltransferase</keyword>
<evidence type="ECO:0000256" key="1">
    <source>
        <dbReference type="ARBA" id="ARBA00009995"/>
    </source>
</evidence>
<dbReference type="OrthoDB" id="5835829at2759"/>
<comment type="similarity">
    <text evidence="1 3">Belongs to the UDP-glycosyltransferase family.</text>
</comment>
<dbReference type="InterPro" id="IPR058980">
    <property type="entry name" value="Glyco_transf_N"/>
</dbReference>
<dbReference type="Gene3D" id="3.40.50.2000">
    <property type="entry name" value="Glycogen Phosphorylase B"/>
    <property type="match status" value="2"/>
</dbReference>
<keyword evidence="2 3" id="KW-0808">Transferase</keyword>
<dbReference type="InterPro" id="IPR035595">
    <property type="entry name" value="UDP_glycos_trans_CS"/>
</dbReference>
<dbReference type="GO" id="GO:0035251">
    <property type="term" value="F:UDP-glucosyltransferase activity"/>
    <property type="evidence" value="ECO:0007669"/>
    <property type="project" value="TreeGrafter"/>
</dbReference>
<dbReference type="AlphaFoldDB" id="A0A8T3A022"/>
<keyword evidence="7" id="KW-1185">Reference proteome</keyword>
<dbReference type="CDD" id="cd03784">
    <property type="entry name" value="GT1_Gtf-like"/>
    <property type="match status" value="1"/>
</dbReference>
<dbReference type="Proteomes" id="UP000829196">
    <property type="component" value="Unassembled WGS sequence"/>
</dbReference>
<dbReference type="FunFam" id="3.40.50.2000:FF:000047">
    <property type="entry name" value="Glycosyltransferase"/>
    <property type="match status" value="1"/>
</dbReference>
<comment type="caution">
    <text evidence="6">The sequence shown here is derived from an EMBL/GenBank/DDBJ whole genome shotgun (WGS) entry which is preliminary data.</text>
</comment>
<dbReference type="SMR" id="A0A8T3A022"/>
<dbReference type="PANTHER" id="PTHR48047:SF182">
    <property type="entry name" value="GLYCOSYLTRANSFERASE"/>
    <property type="match status" value="1"/>
</dbReference>
<dbReference type="PROSITE" id="PS00375">
    <property type="entry name" value="UDPGT"/>
    <property type="match status" value="1"/>
</dbReference>